<reference evidence="8 9" key="1">
    <citation type="journal article" date="2000" name="Arch. Microbiol.">
        <title>Rhodobaca bogoriensis gen. nov. and sp. nov., an alkaliphilic purple nonsulfur bacterium from African Rift Valley soda lakes.</title>
        <authorList>
            <person name="Milford A.D."/>
            <person name="Achenbach L.A."/>
            <person name="Jung D.O."/>
            <person name="Madigan M.T."/>
        </authorList>
    </citation>
    <scope>NUCLEOTIDE SEQUENCE [LARGE SCALE GENOMIC DNA]</scope>
    <source>
        <strain evidence="8 9">2376</strain>
    </source>
</reference>
<gene>
    <name evidence="8" type="ORF">HUK65_16470</name>
</gene>
<dbReference type="Proteomes" id="UP000529417">
    <property type="component" value="Unassembled WGS sequence"/>
</dbReference>
<sequence>MVSRLRSVTGHRSRLAAFSSPNPSGDTCPRQSAQERHWRASRSDESTKTAARHSYGSRPAPGAEVGTLEDILEEIVGNITDEHDVPGDAALAAEADGSVVVRGNMSIREVGRAMGWDLPEEDAVTMAGLVIDFARRIPDVGESFTVHGYVIGILERDHTRLTKLRVSKAPDE</sequence>
<evidence type="ECO:0000313" key="9">
    <source>
        <dbReference type="Proteomes" id="UP000529417"/>
    </source>
</evidence>
<evidence type="ECO:0000256" key="5">
    <source>
        <dbReference type="ARBA" id="ARBA00023122"/>
    </source>
</evidence>
<name>A0A7Z0I281_9RHOB</name>
<evidence type="ECO:0000256" key="3">
    <source>
        <dbReference type="ARBA" id="ARBA00022475"/>
    </source>
</evidence>
<evidence type="ECO:0000256" key="1">
    <source>
        <dbReference type="ARBA" id="ARBA00004651"/>
    </source>
</evidence>
<keyword evidence="3" id="KW-0472">Membrane</keyword>
<dbReference type="AlphaFoldDB" id="A0A7Z0I281"/>
<comment type="similarity">
    <text evidence="2">Belongs to the UPF0053 family.</text>
</comment>
<comment type="caution">
    <text evidence="8">The sequence shown here is derived from an EMBL/GenBank/DDBJ whole genome shotgun (WGS) entry which is preliminary data.</text>
</comment>
<feature type="domain" description="Transporter-associated" evidence="7">
    <location>
        <begin position="92"/>
        <end position="170"/>
    </location>
</feature>
<evidence type="ECO:0000256" key="2">
    <source>
        <dbReference type="ARBA" id="ARBA00006337"/>
    </source>
</evidence>
<keyword evidence="9" id="KW-1185">Reference proteome</keyword>
<dbReference type="RefSeq" id="WP_179907375.1">
    <property type="nucleotide sequence ID" value="NZ_JACBXS010000054.1"/>
</dbReference>
<dbReference type="Gene3D" id="3.90.1280.20">
    <property type="match status" value="1"/>
</dbReference>
<dbReference type="PANTHER" id="PTHR22777">
    <property type="entry name" value="HEMOLYSIN-RELATED"/>
    <property type="match status" value="1"/>
</dbReference>
<dbReference type="EMBL" id="JACBXS010000054">
    <property type="protein sequence ID" value="NYS26581.1"/>
    <property type="molecule type" value="Genomic_DNA"/>
</dbReference>
<dbReference type="SMART" id="SM01091">
    <property type="entry name" value="CorC_HlyC"/>
    <property type="match status" value="1"/>
</dbReference>
<comment type="subcellular location">
    <subcellularLocation>
        <location evidence="1">Cell membrane</location>
        <topology evidence="1">Multi-pass membrane protein</topology>
    </subcellularLocation>
</comment>
<feature type="compositionally biased region" description="Basic and acidic residues" evidence="6">
    <location>
        <begin position="33"/>
        <end position="47"/>
    </location>
</feature>
<evidence type="ECO:0000256" key="4">
    <source>
        <dbReference type="ARBA" id="ARBA00022737"/>
    </source>
</evidence>
<accession>A0A7Z0I281</accession>
<protein>
    <recommendedName>
        <fullName evidence="7">Transporter-associated domain-containing protein</fullName>
    </recommendedName>
</protein>
<dbReference type="InterPro" id="IPR036318">
    <property type="entry name" value="FAD-bd_PCMH-like_sf"/>
</dbReference>
<dbReference type="PANTHER" id="PTHR22777:SF32">
    <property type="entry name" value="UPF0053 INNER MEMBRANE PROTEIN YFJD"/>
    <property type="match status" value="1"/>
</dbReference>
<dbReference type="InterPro" id="IPR016169">
    <property type="entry name" value="FAD-bd_PCMH_sub2"/>
</dbReference>
<evidence type="ECO:0000259" key="7">
    <source>
        <dbReference type="SMART" id="SM01091"/>
    </source>
</evidence>
<dbReference type="Gene3D" id="3.30.465.10">
    <property type="match status" value="1"/>
</dbReference>
<dbReference type="SUPFAM" id="SSF56176">
    <property type="entry name" value="FAD-binding/transporter-associated domain-like"/>
    <property type="match status" value="1"/>
</dbReference>
<organism evidence="8 9">
    <name type="scientific">Rhabdonatronobacter sediminivivens</name>
    <dbReference type="NCBI Taxonomy" id="2743469"/>
    <lineage>
        <taxon>Bacteria</taxon>
        <taxon>Pseudomonadati</taxon>
        <taxon>Pseudomonadota</taxon>
        <taxon>Alphaproteobacteria</taxon>
        <taxon>Rhodobacterales</taxon>
        <taxon>Paracoccaceae</taxon>
        <taxon>Rhabdonatronobacter</taxon>
    </lineage>
</organism>
<dbReference type="Pfam" id="PF03471">
    <property type="entry name" value="CorC_HlyC"/>
    <property type="match status" value="1"/>
</dbReference>
<keyword evidence="4" id="KW-0677">Repeat</keyword>
<dbReference type="InterPro" id="IPR005170">
    <property type="entry name" value="Transptr-assoc_dom"/>
</dbReference>
<proteinExistence type="inferred from homology"/>
<keyword evidence="3" id="KW-1003">Cell membrane</keyword>
<feature type="compositionally biased region" description="Polar residues" evidence="6">
    <location>
        <begin position="19"/>
        <end position="32"/>
    </location>
</feature>
<evidence type="ECO:0000313" key="8">
    <source>
        <dbReference type="EMBL" id="NYS26581.1"/>
    </source>
</evidence>
<keyword evidence="5" id="KW-0129">CBS domain</keyword>
<dbReference type="GO" id="GO:0050660">
    <property type="term" value="F:flavin adenine dinucleotide binding"/>
    <property type="evidence" value="ECO:0007669"/>
    <property type="project" value="InterPro"/>
</dbReference>
<feature type="region of interest" description="Disordered" evidence="6">
    <location>
        <begin position="1"/>
        <end position="63"/>
    </location>
</feature>
<evidence type="ECO:0000256" key="6">
    <source>
        <dbReference type="SAM" id="MobiDB-lite"/>
    </source>
</evidence>
<dbReference type="GO" id="GO:0005886">
    <property type="term" value="C:plasma membrane"/>
    <property type="evidence" value="ECO:0007669"/>
    <property type="project" value="UniProtKB-SubCell"/>
</dbReference>